<proteinExistence type="predicted"/>
<protein>
    <submittedName>
        <fullName evidence="1">Uncharacterized protein</fullName>
    </submittedName>
</protein>
<evidence type="ECO:0000313" key="1">
    <source>
        <dbReference type="EMBL" id="SVA51291.1"/>
    </source>
</evidence>
<dbReference type="EMBL" id="UINC01011653">
    <property type="protein sequence ID" value="SVA51291.1"/>
    <property type="molecule type" value="Genomic_DNA"/>
</dbReference>
<sequence>MKIINKIFAICIMLQSPTIIEAKPKFSDRQVAIMIPKYFARDHNAPLITRTRVYAEAGKKILHLNIDVNRNRFENQMEYALSAMASVSQYAARPFDTFVLIMEPNSRNFDTEIVEAKAKCTIDYFVFKRVKNNRWSKKCISIERI</sequence>
<organism evidence="1">
    <name type="scientific">marine metagenome</name>
    <dbReference type="NCBI Taxonomy" id="408172"/>
    <lineage>
        <taxon>unclassified sequences</taxon>
        <taxon>metagenomes</taxon>
        <taxon>ecological metagenomes</taxon>
    </lineage>
</organism>
<accession>A0A381WG53</accession>
<reference evidence="1" key="1">
    <citation type="submission" date="2018-05" db="EMBL/GenBank/DDBJ databases">
        <authorList>
            <person name="Lanie J.A."/>
            <person name="Ng W.-L."/>
            <person name="Kazmierczak K.M."/>
            <person name="Andrzejewski T.M."/>
            <person name="Davidsen T.M."/>
            <person name="Wayne K.J."/>
            <person name="Tettelin H."/>
            <person name="Glass J.I."/>
            <person name="Rusch D."/>
            <person name="Podicherti R."/>
            <person name="Tsui H.-C.T."/>
            <person name="Winkler M.E."/>
        </authorList>
    </citation>
    <scope>NUCLEOTIDE SEQUENCE</scope>
</reference>
<gene>
    <name evidence="1" type="ORF">METZ01_LOCUS104145</name>
</gene>
<dbReference type="AlphaFoldDB" id="A0A381WG53"/>
<name>A0A381WG53_9ZZZZ</name>